<accession>T1F299</accession>
<organism evidence="3 4">
    <name type="scientific">Helobdella robusta</name>
    <name type="common">Californian leech</name>
    <dbReference type="NCBI Taxonomy" id="6412"/>
    <lineage>
        <taxon>Eukaryota</taxon>
        <taxon>Metazoa</taxon>
        <taxon>Spiralia</taxon>
        <taxon>Lophotrochozoa</taxon>
        <taxon>Annelida</taxon>
        <taxon>Clitellata</taxon>
        <taxon>Hirudinea</taxon>
        <taxon>Rhynchobdellida</taxon>
        <taxon>Glossiphoniidae</taxon>
        <taxon>Helobdella</taxon>
    </lineage>
</organism>
<dbReference type="CTD" id="20202949"/>
<dbReference type="GeneID" id="20202949"/>
<dbReference type="InterPro" id="IPR039471">
    <property type="entry name" value="CXorf65-like"/>
</dbReference>
<dbReference type="EMBL" id="AMQM01003360">
    <property type="status" value="NOT_ANNOTATED_CDS"/>
    <property type="molecule type" value="Genomic_DNA"/>
</dbReference>
<dbReference type="EMBL" id="KB096134">
    <property type="protein sequence ID" value="ESO08001.1"/>
    <property type="molecule type" value="Genomic_DNA"/>
</dbReference>
<dbReference type="HOGENOM" id="CLU_1262768_0_0_1"/>
<protein>
    <submittedName>
        <fullName evidence="2 3">Uncharacterized protein</fullName>
    </submittedName>
</protein>
<dbReference type="InParanoid" id="T1F299"/>
<reference evidence="4" key="1">
    <citation type="submission" date="2012-12" db="EMBL/GenBank/DDBJ databases">
        <authorList>
            <person name="Hellsten U."/>
            <person name="Grimwood J."/>
            <person name="Chapman J.A."/>
            <person name="Shapiro H."/>
            <person name="Aerts A."/>
            <person name="Otillar R.P."/>
            <person name="Terry A.Y."/>
            <person name="Boore J.L."/>
            <person name="Simakov O."/>
            <person name="Marletaz F."/>
            <person name="Cho S.-J."/>
            <person name="Edsinger-Gonzales E."/>
            <person name="Havlak P."/>
            <person name="Kuo D.-H."/>
            <person name="Larsson T."/>
            <person name="Lv J."/>
            <person name="Arendt D."/>
            <person name="Savage R."/>
            <person name="Osoegawa K."/>
            <person name="de Jong P."/>
            <person name="Lindberg D.R."/>
            <person name="Seaver E.C."/>
            <person name="Weisblat D.A."/>
            <person name="Putnam N.H."/>
            <person name="Grigoriev I.V."/>
            <person name="Rokhsar D.S."/>
        </authorList>
    </citation>
    <scope>NUCLEOTIDE SEQUENCE</scope>
</reference>
<sequence length="219" mass="25244">MYAVVYLADDREVFVNLDCSIWQLIRYLEKVSNYNKEGKLDLSDLTGRVKNLNDHVVGGRGDQLIKTRERLVLVAVRQNENDEGHNDEGVGSIYEPLLNVEQSKIVGKSFLIVSNAFEVMYTTNLKCRLLAAWEAIIVIIVVLVIVPINDVIVIFSRKEEEDDEDDDDEKREEFASEIENSYQGCHLSYEKFIINFKNMMNNKQDCQSDLFDFALNFIC</sequence>
<dbReference type="AlphaFoldDB" id="T1F299"/>
<proteinExistence type="predicted"/>
<dbReference type="Pfam" id="PF15874">
    <property type="entry name" value="Il2rg"/>
    <property type="match status" value="1"/>
</dbReference>
<dbReference type="Proteomes" id="UP000015101">
    <property type="component" value="Unassembled WGS sequence"/>
</dbReference>
<dbReference type="EnsemblMetazoa" id="HelroT169719">
    <property type="protein sequence ID" value="HelroP169719"/>
    <property type="gene ID" value="HelroG169719"/>
</dbReference>
<evidence type="ECO:0000313" key="3">
    <source>
        <dbReference type="EnsemblMetazoa" id="HelroP169719"/>
    </source>
</evidence>
<reference evidence="3" key="3">
    <citation type="submission" date="2015-06" db="UniProtKB">
        <authorList>
            <consortium name="EnsemblMetazoa"/>
        </authorList>
    </citation>
    <scope>IDENTIFICATION</scope>
</reference>
<keyword evidence="4" id="KW-1185">Reference proteome</keyword>
<evidence type="ECO:0000256" key="1">
    <source>
        <dbReference type="SAM" id="Phobius"/>
    </source>
</evidence>
<evidence type="ECO:0000313" key="2">
    <source>
        <dbReference type="EMBL" id="ESO08001.1"/>
    </source>
</evidence>
<dbReference type="RefSeq" id="XP_009013790.1">
    <property type="nucleotide sequence ID" value="XM_009015542.1"/>
</dbReference>
<evidence type="ECO:0000313" key="4">
    <source>
        <dbReference type="Proteomes" id="UP000015101"/>
    </source>
</evidence>
<gene>
    <name evidence="3" type="primary">20202949</name>
    <name evidence="2" type="ORF">HELRODRAFT_169719</name>
</gene>
<keyword evidence="1" id="KW-0812">Transmembrane</keyword>
<feature type="transmembrane region" description="Helical" evidence="1">
    <location>
        <begin position="130"/>
        <end position="148"/>
    </location>
</feature>
<reference evidence="2 4" key="2">
    <citation type="journal article" date="2013" name="Nature">
        <title>Insights into bilaterian evolution from three spiralian genomes.</title>
        <authorList>
            <person name="Simakov O."/>
            <person name="Marletaz F."/>
            <person name="Cho S.J."/>
            <person name="Edsinger-Gonzales E."/>
            <person name="Havlak P."/>
            <person name="Hellsten U."/>
            <person name="Kuo D.H."/>
            <person name="Larsson T."/>
            <person name="Lv J."/>
            <person name="Arendt D."/>
            <person name="Savage R."/>
            <person name="Osoegawa K."/>
            <person name="de Jong P."/>
            <person name="Grimwood J."/>
            <person name="Chapman J.A."/>
            <person name="Shapiro H."/>
            <person name="Aerts A."/>
            <person name="Otillar R.P."/>
            <person name="Terry A.Y."/>
            <person name="Boore J.L."/>
            <person name="Grigoriev I.V."/>
            <person name="Lindberg D.R."/>
            <person name="Seaver E.C."/>
            <person name="Weisblat D.A."/>
            <person name="Putnam N.H."/>
            <person name="Rokhsar D.S."/>
        </authorList>
    </citation>
    <scope>NUCLEOTIDE SEQUENCE</scope>
</reference>
<dbReference type="KEGG" id="hro:HELRODRAFT_169719"/>
<name>T1F299_HELRO</name>
<keyword evidence="1" id="KW-0472">Membrane</keyword>
<keyword evidence="1" id="KW-1133">Transmembrane helix</keyword>